<evidence type="ECO:0000313" key="1">
    <source>
        <dbReference type="EMBL" id="BAO05011.1"/>
    </source>
</evidence>
<dbReference type="Proteomes" id="UP000054164">
    <property type="component" value="Unassembled WGS sequence"/>
</dbReference>
<dbReference type="AlphaFoldDB" id="A0A060N3D6"/>
<reference evidence="1" key="1">
    <citation type="submission" date="2013-10" db="EMBL/GenBank/DDBJ databases">
        <title>Draft genome sequence of Clostridium botulinum type B strain Osaka05.</title>
        <authorList>
            <person name="Sakaguchi Y."/>
            <person name="Hosomi K."/>
            <person name="Uchiyama J."/>
            <person name="Ogura Y."/>
            <person name="Sakaguchi M."/>
            <person name="Kohda T."/>
            <person name="Mukamoto M."/>
            <person name="Misawa N."/>
            <person name="Matsuzaki S."/>
            <person name="Hayashi T."/>
            <person name="Kozaki S."/>
        </authorList>
    </citation>
    <scope>NUCLEOTIDE SEQUENCE</scope>
    <source>
        <strain evidence="1">Osaka05</strain>
    </source>
</reference>
<accession>A0A060N3D6</accession>
<organism evidence="1">
    <name type="scientific">Clostridium botulinum B str. Osaka05</name>
    <dbReference type="NCBI Taxonomy" id="1407017"/>
    <lineage>
        <taxon>Bacteria</taxon>
        <taxon>Bacillati</taxon>
        <taxon>Bacillota</taxon>
        <taxon>Clostridia</taxon>
        <taxon>Eubacteriales</taxon>
        <taxon>Clostridiaceae</taxon>
        <taxon>Clostridium</taxon>
    </lineage>
</organism>
<protein>
    <submittedName>
        <fullName evidence="1">Uncharacterized protein</fullName>
    </submittedName>
</protein>
<dbReference type="RefSeq" id="WP_030032107.1">
    <property type="nucleotide sequence ID" value="NZ_BA000058.1"/>
</dbReference>
<dbReference type="EMBL" id="BA000058">
    <property type="protein sequence ID" value="BAO05011.1"/>
    <property type="molecule type" value="Genomic_DNA"/>
</dbReference>
<dbReference type="HOGENOM" id="CLU_2698045_0_0_9"/>
<proteinExistence type="predicted"/>
<name>A0A060N3D6_CLOBO</name>
<sequence length="73" mass="8988">MKRFLISSEYDGDGCLDNFKWCDTLQEIEDEIEERRIDWEITDESEWCDDTDNRIRTKTYYISHNAFIVMEFY</sequence>
<gene>
    <name evidence="1" type="ORF">CBO05P1_292</name>
</gene>